<evidence type="ECO:0008006" key="4">
    <source>
        <dbReference type="Google" id="ProtNLM"/>
    </source>
</evidence>
<dbReference type="EMBL" id="CP036426">
    <property type="protein sequence ID" value="QDV38304.1"/>
    <property type="molecule type" value="Genomic_DNA"/>
</dbReference>
<proteinExistence type="predicted"/>
<dbReference type="AlphaFoldDB" id="A0A518HBR3"/>
<keyword evidence="1" id="KW-0812">Transmembrane</keyword>
<accession>A0A518HBR3</accession>
<feature type="transmembrane region" description="Helical" evidence="1">
    <location>
        <begin position="28"/>
        <end position="46"/>
    </location>
</feature>
<feature type="transmembrane region" description="Helical" evidence="1">
    <location>
        <begin position="180"/>
        <end position="200"/>
    </location>
</feature>
<dbReference type="KEGG" id="tpla:ElP_62550"/>
<dbReference type="Proteomes" id="UP000317835">
    <property type="component" value="Chromosome"/>
</dbReference>
<dbReference type="RefSeq" id="WP_197446499.1">
    <property type="nucleotide sequence ID" value="NZ_CP036426.1"/>
</dbReference>
<organism evidence="2 3">
    <name type="scientific">Tautonia plasticadhaerens</name>
    <dbReference type="NCBI Taxonomy" id="2527974"/>
    <lineage>
        <taxon>Bacteria</taxon>
        <taxon>Pseudomonadati</taxon>
        <taxon>Planctomycetota</taxon>
        <taxon>Planctomycetia</taxon>
        <taxon>Isosphaerales</taxon>
        <taxon>Isosphaeraceae</taxon>
        <taxon>Tautonia</taxon>
    </lineage>
</organism>
<keyword evidence="1" id="KW-0472">Membrane</keyword>
<gene>
    <name evidence="2" type="ORF">ElP_62550</name>
</gene>
<evidence type="ECO:0000313" key="2">
    <source>
        <dbReference type="EMBL" id="QDV38304.1"/>
    </source>
</evidence>
<feature type="transmembrane region" description="Helical" evidence="1">
    <location>
        <begin position="264"/>
        <end position="284"/>
    </location>
</feature>
<feature type="transmembrane region" description="Helical" evidence="1">
    <location>
        <begin position="66"/>
        <end position="84"/>
    </location>
</feature>
<evidence type="ECO:0000313" key="3">
    <source>
        <dbReference type="Proteomes" id="UP000317835"/>
    </source>
</evidence>
<name>A0A518HBR3_9BACT</name>
<protein>
    <recommendedName>
        <fullName evidence="4">Vitamin K-dependent gamma-carboxylase</fullName>
    </recommendedName>
</protein>
<keyword evidence="1" id="KW-1133">Transmembrane helix</keyword>
<feature type="transmembrane region" description="Helical" evidence="1">
    <location>
        <begin position="207"/>
        <end position="228"/>
    </location>
</feature>
<feature type="transmembrane region" description="Helical" evidence="1">
    <location>
        <begin position="234"/>
        <end position="252"/>
    </location>
</feature>
<reference evidence="2 3" key="1">
    <citation type="submission" date="2019-02" db="EMBL/GenBank/DDBJ databases">
        <title>Deep-cultivation of Planctomycetes and their phenomic and genomic characterization uncovers novel biology.</title>
        <authorList>
            <person name="Wiegand S."/>
            <person name="Jogler M."/>
            <person name="Boedeker C."/>
            <person name="Pinto D."/>
            <person name="Vollmers J."/>
            <person name="Rivas-Marin E."/>
            <person name="Kohn T."/>
            <person name="Peeters S.H."/>
            <person name="Heuer A."/>
            <person name="Rast P."/>
            <person name="Oberbeckmann S."/>
            <person name="Bunk B."/>
            <person name="Jeske O."/>
            <person name="Meyerdierks A."/>
            <person name="Storesund J.E."/>
            <person name="Kallscheuer N."/>
            <person name="Luecker S."/>
            <person name="Lage O.M."/>
            <person name="Pohl T."/>
            <person name="Merkel B.J."/>
            <person name="Hornburger P."/>
            <person name="Mueller R.-W."/>
            <person name="Bruemmer F."/>
            <person name="Labrenz M."/>
            <person name="Spormann A.M."/>
            <person name="Op den Camp H."/>
            <person name="Overmann J."/>
            <person name="Amann R."/>
            <person name="Jetten M.S.M."/>
            <person name="Mascher T."/>
            <person name="Medema M.H."/>
            <person name="Devos D.P."/>
            <person name="Kaster A.-K."/>
            <person name="Ovreas L."/>
            <person name="Rohde M."/>
            <person name="Galperin M.Y."/>
            <person name="Jogler C."/>
        </authorList>
    </citation>
    <scope>NUCLEOTIDE SEQUENCE [LARGE SCALE GENOMIC DNA]</scope>
    <source>
        <strain evidence="2 3">ElP</strain>
    </source>
</reference>
<keyword evidence="3" id="KW-1185">Reference proteome</keyword>
<sequence length="420" mass="44909">MPTPLPKEPALGPPPAAAPDRREHAFRAALGAATLAMLALSSPLWVRPGGSFPRVPFVPGLPEPPWLRGALFAVLVGSIVAGVARRRLLLVGLPALAYLVAGDQHRFQPWAYQYALMALALGTLPRARALGLCRLLLVALYLHSGLSKLDATFPREVGAEFLARLAAPVGLDPMAWPGPARTAVALGMPLLELLVGLGLASRRSRPVALALAVLMHATLIAILGPWGLDHSTIVVIWNASLVVEGLILFARTGPGRPSPPMEPMPRLGLPVVALFALAVSLPLLERWGGWDSWPSFALYASHAERVYVYLHDDALGEVPGPIRRHLRPGPIGDPWHRLDLTSWSRSERGTPPYPQARASVGVAEALAARVGSPRGVRVVSWGRACRFSGRRTRAEATGPEAIRRLAGRYLLNAHPGPDGG</sequence>
<evidence type="ECO:0000256" key="1">
    <source>
        <dbReference type="SAM" id="Phobius"/>
    </source>
</evidence>